<evidence type="ECO:0000256" key="1">
    <source>
        <dbReference type="ARBA" id="ARBA00010577"/>
    </source>
</evidence>
<organism evidence="4 5">
    <name type="scientific">Jatrophihabitans telluris</name>
    <dbReference type="NCBI Taxonomy" id="2038343"/>
    <lineage>
        <taxon>Bacteria</taxon>
        <taxon>Bacillati</taxon>
        <taxon>Actinomycetota</taxon>
        <taxon>Actinomycetes</taxon>
        <taxon>Jatrophihabitantales</taxon>
        <taxon>Jatrophihabitantaceae</taxon>
        <taxon>Jatrophihabitans</taxon>
    </lineage>
</organism>
<reference evidence="4" key="2">
    <citation type="submission" date="2022-05" db="EMBL/GenBank/DDBJ databases">
        <authorList>
            <person name="Kim J.-S."/>
            <person name="Lee K."/>
            <person name="Suh M."/>
            <person name="Eom M."/>
            <person name="Kim J.-S."/>
            <person name="Kim D.-S."/>
            <person name="Ko S.-H."/>
            <person name="Shin Y."/>
            <person name="Lee J.-S."/>
        </authorList>
    </citation>
    <scope>NUCLEOTIDE SEQUENCE</scope>
    <source>
        <strain evidence="4">N237</strain>
    </source>
</reference>
<accession>A0ABY4QWE3</accession>
<comment type="similarity">
    <text evidence="1">Belongs to the FlgD family.</text>
</comment>
<evidence type="ECO:0000256" key="3">
    <source>
        <dbReference type="SAM" id="MobiDB-lite"/>
    </source>
</evidence>
<feature type="region of interest" description="Disordered" evidence="3">
    <location>
        <begin position="1"/>
        <end position="29"/>
    </location>
</feature>
<evidence type="ECO:0000256" key="2">
    <source>
        <dbReference type="ARBA" id="ARBA00022795"/>
    </source>
</evidence>
<dbReference type="RefSeq" id="WP_249770988.1">
    <property type="nucleotide sequence ID" value="NZ_CP097332.1"/>
</dbReference>
<sequence length="149" mass="15208">MTSPITSVSTANSATVSADPTVKTSTQADQTQLSSTAFLKLLVAQLQYQDPSKPVDTSAFMSETATLTQVQTMEANSKATADMLQTQQAQTASSMVGKTVQYTDSAGKTASGVVSAATISATPPSLTIGTSNVSLSQVHKVLASGTTPS</sequence>
<keyword evidence="5" id="KW-1185">Reference proteome</keyword>
<gene>
    <name evidence="4" type="ORF">M6D93_16875</name>
</gene>
<keyword evidence="2" id="KW-1005">Bacterial flagellum biogenesis</keyword>
<feature type="compositionally biased region" description="Low complexity" evidence="3">
    <location>
        <begin position="1"/>
        <end position="18"/>
    </location>
</feature>
<dbReference type="InterPro" id="IPR005648">
    <property type="entry name" value="FlgD"/>
</dbReference>
<evidence type="ECO:0000313" key="4">
    <source>
        <dbReference type="EMBL" id="UQX87956.1"/>
    </source>
</evidence>
<evidence type="ECO:0000313" key="5">
    <source>
        <dbReference type="Proteomes" id="UP001056336"/>
    </source>
</evidence>
<dbReference type="Proteomes" id="UP001056336">
    <property type="component" value="Chromosome"/>
</dbReference>
<protein>
    <recommendedName>
        <fullName evidence="6">Flagellar hook capping protein</fullName>
    </recommendedName>
</protein>
<name>A0ABY4QWE3_9ACTN</name>
<dbReference type="EMBL" id="CP097332">
    <property type="protein sequence ID" value="UQX87956.1"/>
    <property type="molecule type" value="Genomic_DNA"/>
</dbReference>
<dbReference type="Pfam" id="PF03963">
    <property type="entry name" value="FlgD"/>
    <property type="match status" value="1"/>
</dbReference>
<evidence type="ECO:0008006" key="6">
    <source>
        <dbReference type="Google" id="ProtNLM"/>
    </source>
</evidence>
<proteinExistence type="inferred from homology"/>
<reference evidence="4" key="1">
    <citation type="journal article" date="2018" name="Int. J. Syst. Evol. Microbiol.">
        <title>Jatrophihabitans telluris sp. nov., isolated from sediment soil of lava forest wetlands and the emended description of the genus Jatrophihabitans.</title>
        <authorList>
            <person name="Lee K.C."/>
            <person name="Suh M.K."/>
            <person name="Eom M.K."/>
            <person name="Kim K.K."/>
            <person name="Kim J.S."/>
            <person name="Kim D.S."/>
            <person name="Ko S.H."/>
            <person name="Shin Y.K."/>
            <person name="Lee J.S."/>
        </authorList>
    </citation>
    <scope>NUCLEOTIDE SEQUENCE</scope>
    <source>
        <strain evidence="4">N237</strain>
    </source>
</reference>